<sequence>MKSKPLILITNDDGIHSPGLRAAAEAVADLGELLIVAPHCQQTSMGRAFPRTNDLGIIETTFLTINGVPTKAYAVHGSPAYAVAHAVLELADRKPDLCVSGINYGENLGTVVTCSGTLGAAFEANSHEIPAIAASLQIPLHLQRKTDYSPADWNAAAEITRRAAQAVLKDGMPDGATVLNINVPDQLRDVDHYHITRQSHQNYFCFIRPEKRDFSKKFELKSQLSVDMDTLEPDSDIYAVYIDKAISITPMTWNMTAV</sequence>
<dbReference type="GO" id="GO:0008254">
    <property type="term" value="F:3'-nucleotidase activity"/>
    <property type="evidence" value="ECO:0007669"/>
    <property type="project" value="UniProtKB-EC"/>
</dbReference>
<dbReference type="Proteomes" id="UP000719942">
    <property type="component" value="Unassembled WGS sequence"/>
</dbReference>
<accession>A0ABS7DQI7</accession>
<organism evidence="7 8">
    <name type="scientific">Caproiciproducens faecalis</name>
    <dbReference type="NCBI Taxonomy" id="2820301"/>
    <lineage>
        <taxon>Bacteria</taxon>
        <taxon>Bacillati</taxon>
        <taxon>Bacillota</taxon>
        <taxon>Clostridia</taxon>
        <taxon>Eubacteriales</taxon>
        <taxon>Acutalibacteraceae</taxon>
        <taxon>Caproiciproducens</taxon>
    </lineage>
</organism>
<protein>
    <recommendedName>
        <fullName evidence="3">5'-nucleotidase</fullName>
        <ecNumber evidence="3">3.1.3.5</ecNumber>
    </recommendedName>
</protein>
<comment type="caution">
    <text evidence="7">The sequence shown here is derived from an EMBL/GenBank/DDBJ whole genome shotgun (WGS) entry which is preliminary data.</text>
</comment>
<evidence type="ECO:0000256" key="3">
    <source>
        <dbReference type="ARBA" id="ARBA00012643"/>
    </source>
</evidence>
<evidence type="ECO:0000256" key="5">
    <source>
        <dbReference type="ARBA" id="ARBA00022801"/>
    </source>
</evidence>
<dbReference type="EMBL" id="JAGFNZ010000004">
    <property type="protein sequence ID" value="MBW7573332.1"/>
    <property type="molecule type" value="Genomic_DNA"/>
</dbReference>
<evidence type="ECO:0000256" key="2">
    <source>
        <dbReference type="ARBA" id="ARBA00011062"/>
    </source>
</evidence>
<comment type="catalytic activity">
    <reaction evidence="1">
        <text>a ribonucleoside 5'-phosphate + H2O = a ribonucleoside + phosphate</text>
        <dbReference type="Rhea" id="RHEA:12484"/>
        <dbReference type="ChEBI" id="CHEBI:15377"/>
        <dbReference type="ChEBI" id="CHEBI:18254"/>
        <dbReference type="ChEBI" id="CHEBI:43474"/>
        <dbReference type="ChEBI" id="CHEBI:58043"/>
        <dbReference type="EC" id="3.1.3.5"/>
    </reaction>
</comment>
<gene>
    <name evidence="7" type="primary">surE</name>
    <name evidence="7" type="ORF">J5W02_10980</name>
</gene>
<dbReference type="SUPFAM" id="SSF64167">
    <property type="entry name" value="SurE-like"/>
    <property type="match status" value="1"/>
</dbReference>
<name>A0ABS7DQI7_9FIRM</name>
<dbReference type="GO" id="GO:0008253">
    <property type="term" value="F:5'-nucleotidase activity"/>
    <property type="evidence" value="ECO:0007669"/>
    <property type="project" value="UniProtKB-EC"/>
</dbReference>
<dbReference type="NCBIfam" id="TIGR00087">
    <property type="entry name" value="surE"/>
    <property type="match status" value="1"/>
</dbReference>
<evidence type="ECO:0000256" key="4">
    <source>
        <dbReference type="ARBA" id="ARBA00022723"/>
    </source>
</evidence>
<comment type="similarity">
    <text evidence="2">Belongs to the SurE nucleotidase family.</text>
</comment>
<dbReference type="Gene3D" id="3.40.1210.10">
    <property type="entry name" value="Survival protein SurE-like phosphatase/nucleotidase"/>
    <property type="match status" value="1"/>
</dbReference>
<dbReference type="PANTHER" id="PTHR30457:SF0">
    <property type="entry name" value="PHOSPHATASE, PUTATIVE (AFU_ORTHOLOGUE AFUA_4G01070)-RELATED"/>
    <property type="match status" value="1"/>
</dbReference>
<evidence type="ECO:0000256" key="1">
    <source>
        <dbReference type="ARBA" id="ARBA00000815"/>
    </source>
</evidence>
<dbReference type="Pfam" id="PF01975">
    <property type="entry name" value="SurE"/>
    <property type="match status" value="1"/>
</dbReference>
<keyword evidence="4" id="KW-0479">Metal-binding</keyword>
<keyword evidence="5 7" id="KW-0378">Hydrolase</keyword>
<keyword evidence="8" id="KW-1185">Reference proteome</keyword>
<evidence type="ECO:0000259" key="6">
    <source>
        <dbReference type="Pfam" id="PF01975"/>
    </source>
</evidence>
<evidence type="ECO:0000313" key="8">
    <source>
        <dbReference type="Proteomes" id="UP000719942"/>
    </source>
</evidence>
<proteinExistence type="inferred from homology"/>
<dbReference type="RefSeq" id="WP_219965737.1">
    <property type="nucleotide sequence ID" value="NZ_JAGFNZ010000004.1"/>
</dbReference>
<dbReference type="EC" id="3.1.3.5" evidence="3"/>
<dbReference type="PANTHER" id="PTHR30457">
    <property type="entry name" value="5'-NUCLEOTIDASE SURE"/>
    <property type="match status" value="1"/>
</dbReference>
<feature type="domain" description="Survival protein SurE-like phosphatase/nucleotidase" evidence="6">
    <location>
        <begin position="7"/>
        <end position="203"/>
    </location>
</feature>
<evidence type="ECO:0000313" key="7">
    <source>
        <dbReference type="EMBL" id="MBW7573332.1"/>
    </source>
</evidence>
<dbReference type="InterPro" id="IPR036523">
    <property type="entry name" value="SurE-like_sf"/>
</dbReference>
<dbReference type="InterPro" id="IPR030048">
    <property type="entry name" value="SurE"/>
</dbReference>
<dbReference type="InterPro" id="IPR002828">
    <property type="entry name" value="SurE-like_Pase/nucleotidase"/>
</dbReference>
<reference evidence="7 8" key="1">
    <citation type="submission" date="2021-03" db="EMBL/GenBank/DDBJ databases">
        <title>Caproiciproducens sp. nov. isolated from feces of cow.</title>
        <authorList>
            <person name="Choi J.-Y."/>
        </authorList>
    </citation>
    <scope>NUCLEOTIDE SEQUENCE [LARGE SCALE GENOMIC DNA]</scope>
    <source>
        <strain evidence="7 8">AGMB10547</strain>
    </source>
</reference>